<dbReference type="PROSITE" id="PS51194">
    <property type="entry name" value="HELICASE_CTER"/>
    <property type="match status" value="1"/>
</dbReference>
<keyword evidence="4 12" id="KW-0547">Nucleotide-binding</keyword>
<dbReference type="GO" id="GO:0008270">
    <property type="term" value="F:zinc ion binding"/>
    <property type="evidence" value="ECO:0007669"/>
    <property type="project" value="UniProtKB-UniRule"/>
</dbReference>
<evidence type="ECO:0000256" key="10">
    <source>
        <dbReference type="ARBA" id="ARBA00023235"/>
    </source>
</evidence>
<sequence length="746" mass="82245">MGETVSFAEVIVDLSSRNTDRVFHYAIPPDYRDKIAVGSMVTVPFGNRHLTGYVVGFGIPPGEVRIKEIAGVIDEGPVFTPELLELARWMAENYLCSTAEAFARILSPRLQVKASRRADVLVYPALAGAEMEKALSLLGRSPKQLAVLQKAAGCPGLTKSELAAAAMTSSKTVDALLKKGLLKVSAVMPAYLQDAPGDMIKTGSLTLNQDQEAALREISASLDRGRFDVFLLHGITGSGKTEVYLRAIAAALETGRQAVALVPEISLTPQMVELFRGRFGGQVAVLHSALSGGERYQEWRRVKEGQASVVLGTRSAVFAPCPRPGLFIIDEEHEPSYKQDDHMRYHAREIALKRAQLAGAVVVLGSATPSLESFSRAVSGGPYKLLKLPRRVDERPLPRVRVIDLRQEIREGNRGIFSRPLLYALNGCLERGGQAILFLNRRGYSTVVVCRECGLVLKCPRCDISLTYHLEGRLRCHYCNHLAVLPGLCPGCGSRYIRHFGAGTQKVEEEARKIFPKARIVRMDSDSTAQKGSHQKILDAFRDGLYDILIGTQMIAKGLDLPGVTLVGVINADTALHMPDFRAAERTFQLLTQVAGRAGRGGLPGEVLIQTYSPEHYSISAAAAHDYEGFYRSEMAVRRVLGYPPFSHLARLLFTHEDEEEVRKGAEKSKELLDRLVSGRNCRVEILGPAPAPLSKIKGHFRWQLVLKGRRRENIKEIIREGLAELERDRRFKVAVNVDINPQGMF</sequence>
<dbReference type="GO" id="GO:0006270">
    <property type="term" value="P:DNA replication initiation"/>
    <property type="evidence" value="ECO:0007669"/>
    <property type="project" value="TreeGrafter"/>
</dbReference>
<evidence type="ECO:0000256" key="1">
    <source>
        <dbReference type="ARBA" id="ARBA00022515"/>
    </source>
</evidence>
<feature type="binding site" evidence="12">
    <location>
        <position position="492"/>
    </location>
    <ligand>
        <name>Zn(2+)</name>
        <dbReference type="ChEBI" id="CHEBI:29105"/>
        <label>1</label>
    </ligand>
</feature>
<evidence type="ECO:0000256" key="12">
    <source>
        <dbReference type="HAMAP-Rule" id="MF_00983"/>
    </source>
</evidence>
<dbReference type="Pfam" id="PF18074">
    <property type="entry name" value="PriA_C"/>
    <property type="match status" value="1"/>
</dbReference>
<keyword evidence="16" id="KW-1185">Reference proteome</keyword>
<dbReference type="Proteomes" id="UP000006556">
    <property type="component" value="Chromosome"/>
</dbReference>
<dbReference type="GO" id="GO:0006269">
    <property type="term" value="P:DNA replication, synthesis of primer"/>
    <property type="evidence" value="ECO:0007669"/>
    <property type="project" value="UniProtKB-KW"/>
</dbReference>
<comment type="catalytic activity">
    <reaction evidence="11 12">
        <text>ATP + H2O = ADP + phosphate + H(+)</text>
        <dbReference type="Rhea" id="RHEA:13065"/>
        <dbReference type="ChEBI" id="CHEBI:15377"/>
        <dbReference type="ChEBI" id="CHEBI:15378"/>
        <dbReference type="ChEBI" id="CHEBI:30616"/>
        <dbReference type="ChEBI" id="CHEBI:43474"/>
        <dbReference type="ChEBI" id="CHEBI:456216"/>
        <dbReference type="EC" id="5.6.2.4"/>
    </reaction>
</comment>
<evidence type="ECO:0000256" key="4">
    <source>
        <dbReference type="ARBA" id="ARBA00022741"/>
    </source>
</evidence>
<dbReference type="PROSITE" id="PS51192">
    <property type="entry name" value="HELICASE_ATP_BIND_1"/>
    <property type="match status" value="1"/>
</dbReference>
<dbReference type="InterPro" id="IPR027417">
    <property type="entry name" value="P-loop_NTPase"/>
</dbReference>
<evidence type="ECO:0000313" key="16">
    <source>
        <dbReference type="Proteomes" id="UP000006556"/>
    </source>
</evidence>
<dbReference type="FunFam" id="3.40.50.300:FF:000489">
    <property type="entry name" value="Primosome assembly protein PriA"/>
    <property type="match status" value="1"/>
</dbReference>
<comment type="catalytic activity">
    <reaction evidence="12">
        <text>Couples ATP hydrolysis with the unwinding of duplex DNA by translocating in the 3'-5' direction.</text>
        <dbReference type="EC" id="5.6.2.4"/>
    </reaction>
</comment>
<evidence type="ECO:0000256" key="2">
    <source>
        <dbReference type="ARBA" id="ARBA00022705"/>
    </source>
</evidence>
<keyword evidence="1 12" id="KW-0639">Primosome</keyword>
<keyword evidence="9 12" id="KW-0238">DNA-binding</keyword>
<keyword evidence="10 12" id="KW-0413">Isomerase</keyword>
<feature type="binding site" evidence="12">
    <location>
        <position position="462"/>
    </location>
    <ligand>
        <name>Zn(2+)</name>
        <dbReference type="ChEBI" id="CHEBI:29105"/>
        <label>2</label>
    </ligand>
</feature>
<keyword evidence="6 12" id="KW-0347">Helicase</keyword>
<evidence type="ECO:0000256" key="5">
    <source>
        <dbReference type="ARBA" id="ARBA00022801"/>
    </source>
</evidence>
<dbReference type="KEGG" id="pth:PTH_1792"/>
<organism evidence="15 16">
    <name type="scientific">Pelotomaculum thermopropionicum (strain DSM 13744 / JCM 10971 / SI)</name>
    <dbReference type="NCBI Taxonomy" id="370438"/>
    <lineage>
        <taxon>Bacteria</taxon>
        <taxon>Bacillati</taxon>
        <taxon>Bacillota</taxon>
        <taxon>Clostridia</taxon>
        <taxon>Eubacteriales</taxon>
        <taxon>Desulfotomaculaceae</taxon>
        <taxon>Pelotomaculum</taxon>
    </lineage>
</organism>
<feature type="domain" description="Helicase ATP-binding" evidence="13">
    <location>
        <begin position="221"/>
        <end position="387"/>
    </location>
</feature>
<dbReference type="Gene3D" id="3.40.50.300">
    <property type="entry name" value="P-loop containing nucleotide triphosphate hydrolases"/>
    <property type="match status" value="2"/>
</dbReference>
<dbReference type="NCBIfam" id="NF004066">
    <property type="entry name" value="PRK05580.1-3"/>
    <property type="match status" value="1"/>
</dbReference>
<gene>
    <name evidence="15" type="primary">PriA</name>
    <name evidence="12" type="synonym">priA</name>
    <name evidence="15" type="ordered locus">PTH_1792</name>
</gene>
<keyword evidence="8 12" id="KW-0067">ATP-binding</keyword>
<keyword evidence="7 12" id="KW-0862">Zinc</keyword>
<feature type="binding site" evidence="12">
    <location>
        <position position="479"/>
    </location>
    <ligand>
        <name>Zn(2+)</name>
        <dbReference type="ChEBI" id="CHEBI:29105"/>
        <label>2</label>
    </ligand>
</feature>
<dbReference type="SMART" id="SM00487">
    <property type="entry name" value="DEXDc"/>
    <property type="match status" value="1"/>
</dbReference>
<evidence type="ECO:0000256" key="8">
    <source>
        <dbReference type="ARBA" id="ARBA00022840"/>
    </source>
</evidence>
<dbReference type="AlphaFoldDB" id="A5D1C1"/>
<dbReference type="PANTHER" id="PTHR30580">
    <property type="entry name" value="PRIMOSOMAL PROTEIN N"/>
    <property type="match status" value="1"/>
</dbReference>
<dbReference type="InterPro" id="IPR005259">
    <property type="entry name" value="PriA"/>
</dbReference>
<keyword evidence="5 12" id="KW-0378">Hydrolase</keyword>
<dbReference type="NCBIfam" id="TIGR00595">
    <property type="entry name" value="priA"/>
    <property type="match status" value="1"/>
</dbReference>
<dbReference type="GO" id="GO:0016887">
    <property type="term" value="F:ATP hydrolysis activity"/>
    <property type="evidence" value="ECO:0007669"/>
    <property type="project" value="RHEA"/>
</dbReference>
<dbReference type="InterPro" id="IPR011545">
    <property type="entry name" value="DEAD/DEAH_box_helicase_dom"/>
</dbReference>
<dbReference type="GO" id="GO:0006310">
    <property type="term" value="P:DNA recombination"/>
    <property type="evidence" value="ECO:0007669"/>
    <property type="project" value="InterPro"/>
</dbReference>
<dbReference type="STRING" id="370438.PTH_1792"/>
<evidence type="ECO:0000259" key="14">
    <source>
        <dbReference type="PROSITE" id="PS51194"/>
    </source>
</evidence>
<dbReference type="GO" id="GO:0003677">
    <property type="term" value="F:DNA binding"/>
    <property type="evidence" value="ECO:0007669"/>
    <property type="project" value="UniProtKB-UniRule"/>
</dbReference>
<dbReference type="GO" id="GO:0006302">
    <property type="term" value="P:double-strand break repair"/>
    <property type="evidence" value="ECO:0007669"/>
    <property type="project" value="InterPro"/>
</dbReference>
<feature type="binding site" evidence="12">
    <location>
        <position position="450"/>
    </location>
    <ligand>
        <name>Zn(2+)</name>
        <dbReference type="ChEBI" id="CHEBI:29105"/>
        <label>1</label>
    </ligand>
</feature>
<comment type="cofactor">
    <cofactor evidence="12">
        <name>Zn(2+)</name>
        <dbReference type="ChEBI" id="CHEBI:29105"/>
    </cofactor>
    <text evidence="12">Binds 2 zinc ions per subunit.</text>
</comment>
<dbReference type="InterPro" id="IPR041222">
    <property type="entry name" value="PriA_3primeBD"/>
</dbReference>
<reference evidence="16" key="1">
    <citation type="journal article" date="2008" name="Genome Res.">
        <title>The genome of Pelotomaculum thermopropionicum reveals niche-associated evolution in anaerobic microbiota.</title>
        <authorList>
            <person name="Kosaka T."/>
            <person name="Kato S."/>
            <person name="Shimoyama T."/>
            <person name="Ishii S."/>
            <person name="Abe T."/>
            <person name="Watanabe K."/>
        </authorList>
    </citation>
    <scope>NUCLEOTIDE SEQUENCE [LARGE SCALE GENOMIC DNA]</scope>
    <source>
        <strain evidence="16">DSM 13744 / JCM 10971 / SI</strain>
    </source>
</reference>
<accession>A5D1C1</accession>
<dbReference type="GO" id="GO:0005524">
    <property type="term" value="F:ATP binding"/>
    <property type="evidence" value="ECO:0007669"/>
    <property type="project" value="UniProtKB-UniRule"/>
</dbReference>
<feature type="binding site" evidence="12">
    <location>
        <position position="459"/>
    </location>
    <ligand>
        <name>Zn(2+)</name>
        <dbReference type="ChEBI" id="CHEBI:29105"/>
        <label>2</label>
    </ligand>
</feature>
<dbReference type="GO" id="GO:1990077">
    <property type="term" value="C:primosome complex"/>
    <property type="evidence" value="ECO:0007669"/>
    <property type="project" value="UniProtKB-UniRule"/>
</dbReference>
<dbReference type="SMART" id="SM00490">
    <property type="entry name" value="HELICc"/>
    <property type="match status" value="1"/>
</dbReference>
<dbReference type="InterPro" id="IPR042115">
    <property type="entry name" value="PriA_3primeBD_sf"/>
</dbReference>
<dbReference type="EC" id="5.6.2.4" evidence="12"/>
<dbReference type="GO" id="GO:0043138">
    <property type="term" value="F:3'-5' DNA helicase activity"/>
    <property type="evidence" value="ECO:0007669"/>
    <property type="project" value="UniProtKB-EC"/>
</dbReference>
<dbReference type="Pfam" id="PF00271">
    <property type="entry name" value="Helicase_C"/>
    <property type="match status" value="1"/>
</dbReference>
<dbReference type="HAMAP" id="MF_00983">
    <property type="entry name" value="PriA"/>
    <property type="match status" value="1"/>
</dbReference>
<dbReference type="Pfam" id="PF18319">
    <property type="entry name" value="Zn_ribbon_PriA"/>
    <property type="match status" value="1"/>
</dbReference>
<keyword evidence="2 12" id="KW-0235">DNA replication</keyword>
<evidence type="ECO:0000259" key="13">
    <source>
        <dbReference type="PROSITE" id="PS51192"/>
    </source>
</evidence>
<comment type="similarity">
    <text evidence="12">Belongs to the helicase family. PriA subfamily.</text>
</comment>
<name>A5D1C1_PELTS</name>
<keyword evidence="3 12" id="KW-0479">Metal-binding</keyword>
<dbReference type="PANTHER" id="PTHR30580:SF0">
    <property type="entry name" value="PRIMOSOMAL PROTEIN N"/>
    <property type="match status" value="1"/>
</dbReference>
<feature type="binding site" evidence="12">
    <location>
        <position position="489"/>
    </location>
    <ligand>
        <name>Zn(2+)</name>
        <dbReference type="ChEBI" id="CHEBI:29105"/>
        <label>1</label>
    </ligand>
</feature>
<dbReference type="InterPro" id="IPR041236">
    <property type="entry name" value="PriA_C"/>
</dbReference>
<feature type="binding site" evidence="12">
    <location>
        <position position="453"/>
    </location>
    <ligand>
        <name>Zn(2+)</name>
        <dbReference type="ChEBI" id="CHEBI:29105"/>
        <label>1</label>
    </ligand>
</feature>
<evidence type="ECO:0000256" key="11">
    <source>
        <dbReference type="ARBA" id="ARBA00048988"/>
    </source>
</evidence>
<dbReference type="Pfam" id="PF17764">
    <property type="entry name" value="PriA_3primeBD"/>
    <property type="match status" value="1"/>
</dbReference>
<evidence type="ECO:0000256" key="9">
    <source>
        <dbReference type="ARBA" id="ARBA00023125"/>
    </source>
</evidence>
<dbReference type="EMBL" id="AP009389">
    <property type="protein sequence ID" value="BAF59973.1"/>
    <property type="molecule type" value="Genomic_DNA"/>
</dbReference>
<dbReference type="InterPro" id="IPR014001">
    <property type="entry name" value="Helicase_ATP-bd"/>
</dbReference>
<evidence type="ECO:0000256" key="3">
    <source>
        <dbReference type="ARBA" id="ARBA00022723"/>
    </source>
</evidence>
<dbReference type="InterPro" id="IPR001650">
    <property type="entry name" value="Helicase_C-like"/>
</dbReference>
<dbReference type="Gene3D" id="3.40.1440.60">
    <property type="entry name" value="PriA, 3(prime) DNA-binding domain"/>
    <property type="match status" value="1"/>
</dbReference>
<proteinExistence type="inferred from homology"/>
<evidence type="ECO:0000256" key="6">
    <source>
        <dbReference type="ARBA" id="ARBA00022806"/>
    </source>
</evidence>
<comment type="subunit">
    <text evidence="12">Component of the replication restart primosome.</text>
</comment>
<evidence type="ECO:0000256" key="7">
    <source>
        <dbReference type="ARBA" id="ARBA00022833"/>
    </source>
</evidence>
<evidence type="ECO:0000313" key="15">
    <source>
        <dbReference type="EMBL" id="BAF59973.1"/>
    </source>
</evidence>
<protein>
    <recommendedName>
        <fullName evidence="12">Replication restart protein PriA</fullName>
    </recommendedName>
    <alternativeName>
        <fullName evidence="12">ATP-dependent DNA helicase PriA</fullName>
        <ecNumber evidence="12">5.6.2.4</ecNumber>
    </alternativeName>
    <alternativeName>
        <fullName evidence="12">DNA 3'-5' helicase PriA</fullName>
    </alternativeName>
</protein>
<feature type="binding site" evidence="12">
    <location>
        <position position="476"/>
    </location>
    <ligand>
        <name>Zn(2+)</name>
        <dbReference type="ChEBI" id="CHEBI:29105"/>
        <label>2</label>
    </ligand>
</feature>
<dbReference type="InterPro" id="IPR040498">
    <property type="entry name" value="PriA_CRR"/>
</dbReference>
<dbReference type="eggNOG" id="COG1198">
    <property type="taxonomic scope" value="Bacteria"/>
</dbReference>
<dbReference type="Pfam" id="PF00270">
    <property type="entry name" value="DEAD"/>
    <property type="match status" value="1"/>
</dbReference>
<dbReference type="CDD" id="cd18804">
    <property type="entry name" value="SF2_C_priA"/>
    <property type="match status" value="1"/>
</dbReference>
<dbReference type="HOGENOM" id="CLU_013353_3_1_9"/>
<dbReference type="CDD" id="cd17929">
    <property type="entry name" value="DEXHc_priA"/>
    <property type="match status" value="1"/>
</dbReference>
<feature type="domain" description="Helicase C-terminal" evidence="14">
    <location>
        <begin position="484"/>
        <end position="638"/>
    </location>
</feature>
<dbReference type="SUPFAM" id="SSF52540">
    <property type="entry name" value="P-loop containing nucleoside triphosphate hydrolases"/>
    <property type="match status" value="1"/>
</dbReference>
<comment type="function">
    <text evidence="12">Initiates the restart of stalled replication forks, which reloads the replicative helicase on sites other than the origin of replication. Recognizes and binds to abandoned replication forks and remodels them to uncover a helicase loading site. Promotes assembly of the primosome at these replication forks.</text>
</comment>